<feature type="domain" description="Alcohol dehydrogenase iron-type/glycerol dehydrogenase GldA" evidence="5">
    <location>
        <begin position="10"/>
        <end position="177"/>
    </location>
</feature>
<organism evidence="7 8">
    <name type="scientific">Serratia proteamaculans</name>
    <dbReference type="NCBI Taxonomy" id="28151"/>
    <lineage>
        <taxon>Bacteria</taxon>
        <taxon>Pseudomonadati</taxon>
        <taxon>Pseudomonadota</taxon>
        <taxon>Gammaproteobacteria</taxon>
        <taxon>Enterobacterales</taxon>
        <taxon>Yersiniaceae</taxon>
        <taxon>Serratia</taxon>
    </lineage>
</organism>
<dbReference type="PANTHER" id="PTHR11496:SF102">
    <property type="entry name" value="ALCOHOL DEHYDROGENASE 4"/>
    <property type="match status" value="1"/>
</dbReference>
<sequence length="383" mass="40315">MAASTFFIPSVNMIGSGCLSDAASTMKQQGLRHALIVTDKVLNNIGVVAQVQQLLAAQQIESCVYDGTHPNPTTLNVKQGVALLQEHHCDCVVSLGGGSPHDCAKGIALVATNGGEIKDYEGVDRSAKPQLPMIAINTTAGTASEMTRFCIITDEARHIKMAIVDKHVTPILSINDPHLMAGMPKGLTAATGMDALTHAIEAYVSSAANPITDACALKAVTMIAESLRDAVADGSNMQARENMAYAQFLAGMTFNNASLGYVHAMAHQLGGFYDLPHGVCNAVLLPHVQEFNAQVCAPRLKDIAVAMGLDVKHLNDPQGAAACIAAIRLLAKDVGIPAGLLDLKVKEQDFDTLAANALKDACGFTNPIQATHEQIVAIFRAAM</sequence>
<dbReference type="SUPFAM" id="SSF56796">
    <property type="entry name" value="Dehydroquinate synthase-like"/>
    <property type="match status" value="1"/>
</dbReference>
<feature type="domain" description="Fe-containing alcohol dehydrogenase-like C-terminal" evidence="6">
    <location>
        <begin position="188"/>
        <end position="383"/>
    </location>
</feature>
<evidence type="ECO:0000256" key="4">
    <source>
        <dbReference type="ARBA" id="ARBA00023027"/>
    </source>
</evidence>
<dbReference type="RefSeq" id="WP_153859352.1">
    <property type="nucleotide sequence ID" value="NZ_CP045913.1"/>
</dbReference>
<evidence type="ECO:0000259" key="6">
    <source>
        <dbReference type="Pfam" id="PF25137"/>
    </source>
</evidence>
<dbReference type="PROSITE" id="PS00060">
    <property type="entry name" value="ADH_IRON_2"/>
    <property type="match status" value="1"/>
</dbReference>
<proteinExistence type="inferred from homology"/>
<dbReference type="Gene3D" id="1.20.1090.10">
    <property type="entry name" value="Dehydroquinate synthase-like - alpha domain"/>
    <property type="match status" value="1"/>
</dbReference>
<dbReference type="InterPro" id="IPR018211">
    <property type="entry name" value="ADH_Fe_CS"/>
</dbReference>
<dbReference type="FunFam" id="3.40.50.1970:FF:000003">
    <property type="entry name" value="Alcohol dehydrogenase, iron-containing"/>
    <property type="match status" value="1"/>
</dbReference>
<keyword evidence="3 7" id="KW-0560">Oxidoreductase</keyword>
<dbReference type="InterPro" id="IPR039697">
    <property type="entry name" value="Alcohol_dehydrogenase_Fe"/>
</dbReference>
<evidence type="ECO:0000256" key="2">
    <source>
        <dbReference type="ARBA" id="ARBA00007358"/>
    </source>
</evidence>
<dbReference type="GO" id="GO:0008743">
    <property type="term" value="F:L-threonine 3-dehydrogenase activity"/>
    <property type="evidence" value="ECO:0007669"/>
    <property type="project" value="UniProtKB-EC"/>
</dbReference>
<dbReference type="Gene3D" id="3.40.50.1970">
    <property type="match status" value="1"/>
</dbReference>
<name>A0A5Q2VA81_SERPR</name>
<evidence type="ECO:0000313" key="7">
    <source>
        <dbReference type="EMBL" id="QGH62427.1"/>
    </source>
</evidence>
<accession>A0A5Q2VA81</accession>
<evidence type="ECO:0000256" key="1">
    <source>
        <dbReference type="ARBA" id="ARBA00001962"/>
    </source>
</evidence>
<protein>
    <submittedName>
        <fullName evidence="7">L-threonine dehydrogenase</fullName>
        <ecNumber evidence="7">1.1.1.103</ecNumber>
    </submittedName>
</protein>
<dbReference type="EMBL" id="CP045913">
    <property type="protein sequence ID" value="QGH62427.1"/>
    <property type="molecule type" value="Genomic_DNA"/>
</dbReference>
<dbReference type="PANTHER" id="PTHR11496">
    <property type="entry name" value="ALCOHOL DEHYDROGENASE"/>
    <property type="match status" value="1"/>
</dbReference>
<dbReference type="InterPro" id="IPR056798">
    <property type="entry name" value="ADH_Fe_C"/>
</dbReference>
<dbReference type="InterPro" id="IPR001670">
    <property type="entry name" value="ADH_Fe/GldA"/>
</dbReference>
<dbReference type="Pfam" id="PF25137">
    <property type="entry name" value="ADH_Fe_C"/>
    <property type="match status" value="1"/>
</dbReference>
<evidence type="ECO:0000313" key="8">
    <source>
        <dbReference type="Proteomes" id="UP000381260"/>
    </source>
</evidence>
<comment type="similarity">
    <text evidence="2">Belongs to the iron-containing alcohol dehydrogenase family.</text>
</comment>
<dbReference type="EC" id="1.1.1.103" evidence="7"/>
<dbReference type="FunFam" id="1.20.1090.10:FF:000001">
    <property type="entry name" value="Aldehyde-alcohol dehydrogenase"/>
    <property type="match status" value="1"/>
</dbReference>
<dbReference type="CDD" id="cd08188">
    <property type="entry name" value="PDDH"/>
    <property type="match status" value="1"/>
</dbReference>
<evidence type="ECO:0000259" key="5">
    <source>
        <dbReference type="Pfam" id="PF00465"/>
    </source>
</evidence>
<reference evidence="7 8" key="1">
    <citation type="submission" date="2019-11" db="EMBL/GenBank/DDBJ databases">
        <title>The Phosphoenolpyruvate Phosphotransferase System Regulates Serratia proteamaculans 336X Biofilm Formation and Wheat Roots colonization.</title>
        <authorList>
            <person name="Liu F."/>
        </authorList>
    </citation>
    <scope>NUCLEOTIDE SEQUENCE [LARGE SCALE GENOMIC DNA]</scope>
    <source>
        <strain evidence="7 8">336X</strain>
    </source>
</reference>
<dbReference type="Pfam" id="PF00465">
    <property type="entry name" value="Fe-ADH"/>
    <property type="match status" value="1"/>
</dbReference>
<keyword evidence="4" id="KW-0520">NAD</keyword>
<dbReference type="GO" id="GO:0046872">
    <property type="term" value="F:metal ion binding"/>
    <property type="evidence" value="ECO:0007669"/>
    <property type="project" value="InterPro"/>
</dbReference>
<dbReference type="AlphaFoldDB" id="A0A5Q2VA81"/>
<gene>
    <name evidence="7" type="primary">yiaY</name>
    <name evidence="7" type="ORF">GHV41_17055</name>
</gene>
<dbReference type="NCBIfam" id="NF007363">
    <property type="entry name" value="PRK09860.1"/>
    <property type="match status" value="1"/>
</dbReference>
<comment type="cofactor">
    <cofactor evidence="1">
        <name>Fe cation</name>
        <dbReference type="ChEBI" id="CHEBI:24875"/>
    </cofactor>
</comment>
<evidence type="ECO:0000256" key="3">
    <source>
        <dbReference type="ARBA" id="ARBA00023002"/>
    </source>
</evidence>
<dbReference type="Proteomes" id="UP000381260">
    <property type="component" value="Chromosome"/>
</dbReference>
<dbReference type="GO" id="GO:0004022">
    <property type="term" value="F:alcohol dehydrogenase (NAD+) activity"/>
    <property type="evidence" value="ECO:0007669"/>
    <property type="project" value="TreeGrafter"/>
</dbReference>
<dbReference type="PROSITE" id="PS00913">
    <property type="entry name" value="ADH_IRON_1"/>
    <property type="match status" value="1"/>
</dbReference>